<evidence type="ECO:0000313" key="9">
    <source>
        <dbReference type="Proteomes" id="UP001317822"/>
    </source>
</evidence>
<comment type="subcellular location">
    <subcellularLocation>
        <location evidence="1">Cell membrane</location>
        <topology evidence="1">Multi-pass membrane protein</topology>
    </subcellularLocation>
</comment>
<accession>A0ABM8DCV3</accession>
<dbReference type="SUPFAM" id="SSF50974">
    <property type="entry name" value="Nitrous oxide reductase, N-terminal domain"/>
    <property type="match status" value="1"/>
</dbReference>
<proteinExistence type="predicted"/>
<name>A0ABM8DCV3_9GAMM</name>
<evidence type="ECO:0000256" key="4">
    <source>
        <dbReference type="ARBA" id="ARBA00022989"/>
    </source>
</evidence>
<dbReference type="Pfam" id="PF02239">
    <property type="entry name" value="Cytochrom_D1"/>
    <property type="match status" value="1"/>
</dbReference>
<dbReference type="InterPro" id="IPR019108">
    <property type="entry name" value="Caa3_assmbl_CtaG-rel"/>
</dbReference>
<sequence length="620" mass="66834">MAGAVVPVIARRAVRSVALACVAAAIPSLAHAHGEPLKPLTWTFDPWIVVPLLLSLAWFVTGHVRLTRRSSNPSAHRASLLWFIGGWIVLAGALVTPLHAAGERSFAAHMLEHELLMLVAAPMLVMARPVATALWALPHGWRLAWANAGRHGAIAGPWRLLTAPIVATLLQAAVLWLWHAPAAFDLALANPAWHIVQHLCFLVSALLFWWAMLMARPLRLGVSVGCLFFTATVSGALGALMAFSRGPWYAGYSALGLDAFGMSPTEDQQLAGLLMWVPGGLVHAGAGIALLARGLVSDTARRSGVAGLVLLAAFAAPRAHADTLYVSDEAQHVLHVLADDGRVLRTIDTGKRPRGLHASRDGRLLFVAASNDHRIDVIDLRSGKRTGELPSGPDPEQFALSPDGRWMYIANEDDAKVSFVDLASRRIVAEVPVGAEPEGMAASPDGRWVICTSETASVVHFIDARTRQVVDNVLVGTRPRDAVFSDDGRWLWVSSEMRATVSVFDMRTRKLVRTIDLDRDDNAPIGVQAVGIALSPRYDRAFVALGRGNHVAEIEPASGKILRYFPVGQRTWSVALSRDGKRLYAAAGLSGDLTIIDLVRNVPMKTVKLGGKPWGIEVTP</sequence>
<keyword evidence="4 6" id="KW-1133">Transmembrane helix</keyword>
<evidence type="ECO:0000256" key="5">
    <source>
        <dbReference type="ARBA" id="ARBA00023136"/>
    </source>
</evidence>
<dbReference type="InterPro" id="IPR011045">
    <property type="entry name" value="N2O_reductase_N"/>
</dbReference>
<organism evidence="8 9">
    <name type="scientific">Lysobacter auxotrophicus</name>
    <dbReference type="NCBI Taxonomy" id="2992573"/>
    <lineage>
        <taxon>Bacteria</taxon>
        <taxon>Pseudomonadati</taxon>
        <taxon>Pseudomonadota</taxon>
        <taxon>Gammaproteobacteria</taxon>
        <taxon>Lysobacterales</taxon>
        <taxon>Lysobacteraceae</taxon>
        <taxon>Lysobacter</taxon>
    </lineage>
</organism>
<dbReference type="InterPro" id="IPR015943">
    <property type="entry name" value="WD40/YVTN_repeat-like_dom_sf"/>
</dbReference>
<dbReference type="RefSeq" id="WP_281781804.1">
    <property type="nucleotide sequence ID" value="NZ_AP027041.1"/>
</dbReference>
<keyword evidence="5 6" id="KW-0472">Membrane</keyword>
<dbReference type="InterPro" id="IPR051200">
    <property type="entry name" value="Host-pathogen_enzymatic-act"/>
</dbReference>
<dbReference type="InterPro" id="IPR022456">
    <property type="entry name" value="PQQ_b_propeller"/>
</dbReference>
<evidence type="ECO:0000256" key="1">
    <source>
        <dbReference type="ARBA" id="ARBA00004651"/>
    </source>
</evidence>
<feature type="transmembrane region" description="Helical" evidence="6">
    <location>
        <begin position="48"/>
        <end position="66"/>
    </location>
</feature>
<feature type="transmembrane region" description="Helical" evidence="6">
    <location>
        <begin position="78"/>
        <end position="95"/>
    </location>
</feature>
<evidence type="ECO:0000256" key="3">
    <source>
        <dbReference type="ARBA" id="ARBA00022692"/>
    </source>
</evidence>
<reference evidence="8 9" key="1">
    <citation type="journal article" date="2023" name="Int. J. Syst. Evol. Microbiol.">
        <title>Physiological and genomic analyses of cobalamin (vitamin B12)-auxotrophy of Lysobacter auxotrophicus sp. nov., a methionine-auxotrophic chitinolytic bacterium isolated from chitin-treated soil.</title>
        <authorList>
            <person name="Saito A."/>
            <person name="Dohra H."/>
            <person name="Hamada M."/>
            <person name="Moriuchi R."/>
            <person name="Kotsuchibashi Y."/>
            <person name="Mori K."/>
        </authorList>
    </citation>
    <scope>NUCLEOTIDE SEQUENCE [LARGE SCALE GENOMIC DNA]</scope>
    <source>
        <strain evidence="8 9">5-21a</strain>
    </source>
</reference>
<feature type="transmembrane region" description="Helical" evidence="6">
    <location>
        <begin position="270"/>
        <end position="292"/>
    </location>
</feature>
<feature type="transmembrane region" description="Helical" evidence="6">
    <location>
        <begin position="115"/>
        <end position="137"/>
    </location>
</feature>
<feature type="chain" id="PRO_5046065612" evidence="7">
    <location>
        <begin position="33"/>
        <end position="620"/>
    </location>
</feature>
<keyword evidence="7" id="KW-0732">Signal</keyword>
<dbReference type="Gene3D" id="2.130.10.10">
    <property type="entry name" value="YVTN repeat-like/Quinoprotein amine dehydrogenase"/>
    <property type="match status" value="2"/>
</dbReference>
<dbReference type="Proteomes" id="UP001317822">
    <property type="component" value="Chromosome"/>
</dbReference>
<dbReference type="NCBIfam" id="TIGR03866">
    <property type="entry name" value="PQQ_ABC_repeats"/>
    <property type="match status" value="1"/>
</dbReference>
<feature type="transmembrane region" description="Helical" evidence="6">
    <location>
        <begin position="220"/>
        <end position="243"/>
    </location>
</feature>
<gene>
    <name evidence="8" type="ORF">LA521A_16210</name>
</gene>
<dbReference type="EMBL" id="AP027041">
    <property type="protein sequence ID" value="BDU16420.1"/>
    <property type="molecule type" value="Genomic_DNA"/>
</dbReference>
<dbReference type="PANTHER" id="PTHR47197:SF3">
    <property type="entry name" value="DIHYDRO-HEME D1 DEHYDROGENASE"/>
    <property type="match status" value="1"/>
</dbReference>
<evidence type="ECO:0000256" key="6">
    <source>
        <dbReference type="SAM" id="Phobius"/>
    </source>
</evidence>
<dbReference type="Pfam" id="PF09678">
    <property type="entry name" value="Caa3_CtaG"/>
    <property type="match status" value="1"/>
</dbReference>
<keyword evidence="2" id="KW-1003">Cell membrane</keyword>
<keyword evidence="9" id="KW-1185">Reference proteome</keyword>
<evidence type="ECO:0000313" key="8">
    <source>
        <dbReference type="EMBL" id="BDU16420.1"/>
    </source>
</evidence>
<dbReference type="PANTHER" id="PTHR47197">
    <property type="entry name" value="PROTEIN NIRF"/>
    <property type="match status" value="1"/>
</dbReference>
<protein>
    <submittedName>
        <fullName evidence="8">PQQ-dependent catabolism-associated beta-propeller protein</fullName>
    </submittedName>
</protein>
<feature type="transmembrane region" description="Helical" evidence="6">
    <location>
        <begin position="158"/>
        <end position="179"/>
    </location>
</feature>
<keyword evidence="3 6" id="KW-0812">Transmembrane</keyword>
<evidence type="ECO:0000256" key="2">
    <source>
        <dbReference type="ARBA" id="ARBA00022475"/>
    </source>
</evidence>
<evidence type="ECO:0000256" key="7">
    <source>
        <dbReference type="SAM" id="SignalP"/>
    </source>
</evidence>
<feature type="transmembrane region" description="Helical" evidence="6">
    <location>
        <begin position="191"/>
        <end position="213"/>
    </location>
</feature>
<feature type="signal peptide" evidence="7">
    <location>
        <begin position="1"/>
        <end position="32"/>
    </location>
</feature>